<protein>
    <submittedName>
        <fullName evidence="3">Rhodanese homology domain-containing protein</fullName>
    </submittedName>
</protein>
<dbReference type="Pfam" id="PF00581">
    <property type="entry name" value="Rhodanese"/>
    <property type="match status" value="4"/>
</dbReference>
<dbReference type="CDD" id="cd01534">
    <property type="entry name" value="4RHOD_Repeat_3"/>
    <property type="match status" value="1"/>
</dbReference>
<name>A0A9X3APU3_9ENTR</name>
<feature type="domain" description="Rhodanese" evidence="2">
    <location>
        <begin position="16"/>
        <end position="106"/>
    </location>
</feature>
<dbReference type="InterPro" id="IPR036873">
    <property type="entry name" value="Rhodanese-like_dom_sf"/>
</dbReference>
<dbReference type="PROSITE" id="PS50206">
    <property type="entry name" value="RHODANESE_3"/>
    <property type="match status" value="4"/>
</dbReference>
<dbReference type="Gene3D" id="3.40.250.10">
    <property type="entry name" value="Rhodanese-like domain"/>
    <property type="match status" value="4"/>
</dbReference>
<keyword evidence="4" id="KW-1185">Reference proteome</keyword>
<dbReference type="RefSeq" id="WP_271124652.1">
    <property type="nucleotide sequence ID" value="NZ_JALHAN010000069.1"/>
</dbReference>
<evidence type="ECO:0000256" key="1">
    <source>
        <dbReference type="ARBA" id="ARBA00022737"/>
    </source>
</evidence>
<dbReference type="PROSITE" id="PS00380">
    <property type="entry name" value="RHODANESE_1"/>
    <property type="match status" value="1"/>
</dbReference>
<evidence type="ECO:0000313" key="4">
    <source>
        <dbReference type="Proteomes" id="UP001150641"/>
    </source>
</evidence>
<organism evidence="3 4">
    <name type="scientific">Dryocola boscaweniae</name>
    <dbReference type="NCBI Taxonomy" id="2925397"/>
    <lineage>
        <taxon>Bacteria</taxon>
        <taxon>Pseudomonadati</taxon>
        <taxon>Pseudomonadota</taxon>
        <taxon>Gammaproteobacteria</taxon>
        <taxon>Enterobacterales</taxon>
        <taxon>Enterobacteriaceae</taxon>
        <taxon>Dryocola</taxon>
    </lineage>
</organism>
<accession>A0A9X3APU3</accession>
<dbReference type="AlphaFoldDB" id="A0A9X3APU3"/>
<dbReference type="InterPro" id="IPR001307">
    <property type="entry name" value="Thiosulphate_STrfase_CS"/>
</dbReference>
<feature type="domain" description="Rhodanese" evidence="2">
    <location>
        <begin position="383"/>
        <end position="471"/>
    </location>
</feature>
<feature type="domain" description="Rhodanese" evidence="2">
    <location>
        <begin position="274"/>
        <end position="363"/>
    </location>
</feature>
<evidence type="ECO:0000259" key="2">
    <source>
        <dbReference type="PROSITE" id="PS50206"/>
    </source>
</evidence>
<comment type="caution">
    <text evidence="3">The sequence shown here is derived from an EMBL/GenBank/DDBJ whole genome shotgun (WGS) entry which is preliminary data.</text>
</comment>
<dbReference type="SMART" id="SM00450">
    <property type="entry name" value="RHOD"/>
    <property type="match status" value="4"/>
</dbReference>
<dbReference type="Proteomes" id="UP001150641">
    <property type="component" value="Unassembled WGS sequence"/>
</dbReference>
<dbReference type="SUPFAM" id="SSF52821">
    <property type="entry name" value="Rhodanese/Cell cycle control phosphatase"/>
    <property type="match status" value="4"/>
</dbReference>
<dbReference type="InterPro" id="IPR051126">
    <property type="entry name" value="Thiosulfate_sulfurtransferase"/>
</dbReference>
<feature type="domain" description="Rhodanese" evidence="2">
    <location>
        <begin position="139"/>
        <end position="230"/>
    </location>
</feature>
<dbReference type="EMBL" id="JALHAP010000082">
    <property type="protein sequence ID" value="MCT4703971.1"/>
    <property type="molecule type" value="Genomic_DNA"/>
</dbReference>
<keyword evidence="1" id="KW-0677">Repeat</keyword>
<gene>
    <name evidence="3" type="ORF">MUA00_19515</name>
</gene>
<dbReference type="PANTHER" id="PTHR43855">
    <property type="entry name" value="THIOSULFATE SULFURTRANSFERASE"/>
    <property type="match status" value="1"/>
</dbReference>
<evidence type="ECO:0000313" key="3">
    <source>
        <dbReference type="EMBL" id="MCT4703971.1"/>
    </source>
</evidence>
<sequence>MSELRHYAQLRATLAAKEELALIDVREEAPFASGHPLFAANIPLGKLELEVYARIPRRTTPITVYDNGEGLAIKAVEKLKQLGYRDVALLAGGLQGWQEAGGEIFIDVNAPSKAFGELVEAKRHTPSLSAEEVQKLQRQGTELVVLDVRRFDEYQTMNIPGSISLPGGDLVLKARAQVSGPQTQIVVNCAGRTRSIIGAQSLINAGISNPVAALRNGTIGWTLAGQALEQGQERQAQESSGEEEAERIAAWELATSAGVSFVAWSDWQVWRHNSDRNTWLFDVRSPEEYRAGHLPGARSVPGGQLVQETDHYAAVRGGRIVLVDDDGVRAPMAASWLAQMGWEVAVLEASRELFTDRGDWQAPVPAAPKVEEISPATLAAWLEQPGTTLLDFTTSANFRARHIPGAKWLGRAQLKAAVATLPEPDRWVVTCGSSALARFAAPELQALSGRPVYVLQGGTLAWIAENRPLAQGVEGELHRPEDRYRRPYEGTNVPRKAMEDYLQWEYGLVAQLERDGTHGFWVI</sequence>
<dbReference type="PANTHER" id="PTHR43855:SF1">
    <property type="entry name" value="THIOSULFATE SULFURTRANSFERASE"/>
    <property type="match status" value="1"/>
</dbReference>
<reference evidence="3" key="1">
    <citation type="submission" date="2022-03" db="EMBL/GenBank/DDBJ databases">
        <title>Proposal of a novel genus Dryocolo and two novel species.</title>
        <authorList>
            <person name="Maddock D.W."/>
            <person name="Brady C.L."/>
            <person name="Denman S."/>
            <person name="Arnold D."/>
        </authorList>
    </citation>
    <scope>NUCLEOTIDE SEQUENCE</scope>
    <source>
        <strain evidence="3">H6W4</strain>
    </source>
</reference>
<dbReference type="InterPro" id="IPR001763">
    <property type="entry name" value="Rhodanese-like_dom"/>
</dbReference>
<proteinExistence type="predicted"/>
<dbReference type="CDD" id="cd01535">
    <property type="entry name" value="4RHOD_Repeat_4"/>
    <property type="match status" value="1"/>
</dbReference>
<dbReference type="GO" id="GO:0004792">
    <property type="term" value="F:thiosulfate-cyanide sulfurtransferase activity"/>
    <property type="evidence" value="ECO:0007669"/>
    <property type="project" value="InterPro"/>
</dbReference>